<accession>A0A166AUL5</accession>
<gene>
    <name evidence="1" type="ORF">DCAR_0312156</name>
</gene>
<organism evidence="1 2">
    <name type="scientific">Daucus carota subsp. sativus</name>
    <name type="common">Carrot</name>
    <dbReference type="NCBI Taxonomy" id="79200"/>
    <lineage>
        <taxon>Eukaryota</taxon>
        <taxon>Viridiplantae</taxon>
        <taxon>Streptophyta</taxon>
        <taxon>Embryophyta</taxon>
        <taxon>Tracheophyta</taxon>
        <taxon>Spermatophyta</taxon>
        <taxon>Magnoliopsida</taxon>
        <taxon>eudicotyledons</taxon>
        <taxon>Gunneridae</taxon>
        <taxon>Pentapetalae</taxon>
        <taxon>asterids</taxon>
        <taxon>campanulids</taxon>
        <taxon>Apiales</taxon>
        <taxon>Apiaceae</taxon>
        <taxon>Apioideae</taxon>
        <taxon>Scandiceae</taxon>
        <taxon>Daucinae</taxon>
        <taxon>Daucus</taxon>
        <taxon>Daucus sect. Daucus</taxon>
    </lineage>
</organism>
<name>A0A166AUL5_DAUCS</name>
<proteinExistence type="predicted"/>
<protein>
    <submittedName>
        <fullName evidence="1">Uncharacterized protein</fullName>
    </submittedName>
</protein>
<evidence type="ECO:0000313" key="1">
    <source>
        <dbReference type="EMBL" id="WOG92879.1"/>
    </source>
</evidence>
<dbReference type="AlphaFoldDB" id="A0A166AUL5"/>
<reference evidence="1" key="2">
    <citation type="submission" date="2022-03" db="EMBL/GenBank/DDBJ databases">
        <title>Draft title - Genomic analysis of global carrot germplasm unveils the trajectory of domestication and the origin of high carotenoid orange carrot.</title>
        <authorList>
            <person name="Iorizzo M."/>
            <person name="Ellison S."/>
            <person name="Senalik D."/>
            <person name="Macko-Podgorni A."/>
            <person name="Grzebelus D."/>
            <person name="Bostan H."/>
            <person name="Rolling W."/>
            <person name="Curaba J."/>
            <person name="Simon P."/>
        </authorList>
    </citation>
    <scope>NUCLEOTIDE SEQUENCE</scope>
    <source>
        <tissue evidence="1">Leaf</tissue>
    </source>
</reference>
<dbReference type="Gramene" id="KZN01940">
    <property type="protein sequence ID" value="KZN01940"/>
    <property type="gene ID" value="DCAR_010694"/>
</dbReference>
<evidence type="ECO:0000313" key="2">
    <source>
        <dbReference type="Proteomes" id="UP000077755"/>
    </source>
</evidence>
<dbReference type="Proteomes" id="UP000077755">
    <property type="component" value="Chromosome 3"/>
</dbReference>
<reference evidence="1" key="1">
    <citation type="journal article" date="2016" name="Nat. Genet.">
        <title>A high-quality carrot genome assembly provides new insights into carotenoid accumulation and asterid genome evolution.</title>
        <authorList>
            <person name="Iorizzo M."/>
            <person name="Ellison S."/>
            <person name="Senalik D."/>
            <person name="Zeng P."/>
            <person name="Satapoomin P."/>
            <person name="Huang J."/>
            <person name="Bowman M."/>
            <person name="Iovene M."/>
            <person name="Sanseverino W."/>
            <person name="Cavagnaro P."/>
            <person name="Yildiz M."/>
            <person name="Macko-Podgorni A."/>
            <person name="Moranska E."/>
            <person name="Grzebelus E."/>
            <person name="Grzebelus D."/>
            <person name="Ashrafi H."/>
            <person name="Zheng Z."/>
            <person name="Cheng S."/>
            <person name="Spooner D."/>
            <person name="Van Deynze A."/>
            <person name="Simon P."/>
        </authorList>
    </citation>
    <scope>NUCLEOTIDE SEQUENCE</scope>
    <source>
        <tissue evidence="1">Leaf</tissue>
    </source>
</reference>
<sequence>MYYLCVLAFLHIISGLNEDEGFMWGVLTGCIQALQMGFERTYIELDHEDVFQNIRYQEHIVLPPELDEVFRRFNSLHAIHYNRGVTDRKVTSIPLVMNRTAEYLARYGMEHMSVFAEVPDSFADLQSFLDRDMGVGLPFQVFEAFGLGDVID</sequence>
<keyword evidence="2" id="KW-1185">Reference proteome</keyword>
<dbReference type="EMBL" id="CP093345">
    <property type="protein sequence ID" value="WOG92879.1"/>
    <property type="molecule type" value="Genomic_DNA"/>
</dbReference>